<protein>
    <submittedName>
        <fullName evidence="1">Uncharacterized protein</fullName>
    </submittedName>
</protein>
<dbReference type="AlphaFoldDB" id="A0A815FS24"/>
<comment type="caution">
    <text evidence="1">The sequence shown here is derived from an EMBL/GenBank/DDBJ whole genome shotgun (WGS) entry which is preliminary data.</text>
</comment>
<proteinExistence type="predicted"/>
<evidence type="ECO:0000313" key="2">
    <source>
        <dbReference type="Proteomes" id="UP000663870"/>
    </source>
</evidence>
<evidence type="ECO:0000313" key="1">
    <source>
        <dbReference type="EMBL" id="CAF1329796.1"/>
    </source>
</evidence>
<gene>
    <name evidence="1" type="ORF">JXQ802_LOCUS30995</name>
</gene>
<dbReference type="EMBL" id="CAJNOL010001288">
    <property type="protein sequence ID" value="CAF1329796.1"/>
    <property type="molecule type" value="Genomic_DNA"/>
</dbReference>
<reference evidence="1" key="1">
    <citation type="submission" date="2021-02" db="EMBL/GenBank/DDBJ databases">
        <authorList>
            <person name="Nowell W R."/>
        </authorList>
    </citation>
    <scope>NUCLEOTIDE SEQUENCE</scope>
</reference>
<sequence>MSDNNKKSQLTSLYKTRRPKSYEIERTKENLSQKAAKSLRYDLKSFNKTNTIPKERFSQNTVTLHFKVSLSELLDRMKDAEPSFVSFINVCLMNYYYGAMYEY</sequence>
<organism evidence="1 2">
    <name type="scientific">Rotaria sordida</name>
    <dbReference type="NCBI Taxonomy" id="392033"/>
    <lineage>
        <taxon>Eukaryota</taxon>
        <taxon>Metazoa</taxon>
        <taxon>Spiralia</taxon>
        <taxon>Gnathifera</taxon>
        <taxon>Rotifera</taxon>
        <taxon>Eurotatoria</taxon>
        <taxon>Bdelloidea</taxon>
        <taxon>Philodinida</taxon>
        <taxon>Philodinidae</taxon>
        <taxon>Rotaria</taxon>
    </lineage>
</organism>
<keyword evidence="2" id="KW-1185">Reference proteome</keyword>
<accession>A0A815FS24</accession>
<dbReference type="Proteomes" id="UP000663870">
    <property type="component" value="Unassembled WGS sequence"/>
</dbReference>
<name>A0A815FS24_9BILA</name>